<evidence type="ECO:0000256" key="5">
    <source>
        <dbReference type="ARBA" id="ARBA00023133"/>
    </source>
</evidence>
<dbReference type="AlphaFoldDB" id="A0A4Y8VS75"/>
<feature type="binding site" evidence="13">
    <location>
        <position position="233"/>
    </location>
    <ligand>
        <name>Mg(2+)</name>
        <dbReference type="ChEBI" id="CHEBI:18420"/>
    </ligand>
</feature>
<evidence type="ECO:0000256" key="3">
    <source>
        <dbReference type="ARBA" id="ARBA00012053"/>
    </source>
</evidence>
<dbReference type="Gene3D" id="3.20.20.70">
    <property type="entry name" value="Aldolase class I"/>
    <property type="match status" value="1"/>
</dbReference>
<feature type="binding site" evidence="11">
    <location>
        <position position="217"/>
    </location>
    <ligand>
        <name>5-aminolevulinate</name>
        <dbReference type="ChEBI" id="CHEBI:356416"/>
        <label>1</label>
    </ligand>
</feature>
<evidence type="ECO:0000256" key="1">
    <source>
        <dbReference type="ARBA" id="ARBA00004694"/>
    </source>
</evidence>
<evidence type="ECO:0000313" key="16">
    <source>
        <dbReference type="Proteomes" id="UP000297872"/>
    </source>
</evidence>
<dbReference type="GeneID" id="302994374"/>
<evidence type="ECO:0000313" key="15">
    <source>
        <dbReference type="EMBL" id="TFH83380.1"/>
    </source>
</evidence>
<dbReference type="SUPFAM" id="SSF51569">
    <property type="entry name" value="Aldolase"/>
    <property type="match status" value="1"/>
</dbReference>
<comment type="caution">
    <text evidence="15">The sequence shown here is derived from an EMBL/GenBank/DDBJ whole genome shotgun (WGS) entry which is preliminary data.</text>
</comment>
<name>A0A4Y8VS75_9BACT</name>
<evidence type="ECO:0000256" key="9">
    <source>
        <dbReference type="ARBA" id="ARBA00047651"/>
    </source>
</evidence>
<dbReference type="EMBL" id="SGVY01000006">
    <property type="protein sequence ID" value="TFH83380.1"/>
    <property type="molecule type" value="Genomic_DNA"/>
</dbReference>
<dbReference type="UniPathway" id="UPA00251">
    <property type="reaction ID" value="UER00318"/>
</dbReference>
<feature type="binding site" evidence="11">
    <location>
        <position position="275"/>
    </location>
    <ligand>
        <name>5-aminolevulinate</name>
        <dbReference type="ChEBI" id="CHEBI:356416"/>
        <label>2</label>
    </ligand>
</feature>
<keyword evidence="6 15" id="KW-0456">Lyase</keyword>
<evidence type="ECO:0000256" key="7">
    <source>
        <dbReference type="ARBA" id="ARBA00023244"/>
    </source>
</evidence>
<comment type="catalytic activity">
    <reaction evidence="9">
        <text>2 5-aminolevulinate = porphobilinogen + 2 H2O + H(+)</text>
        <dbReference type="Rhea" id="RHEA:24064"/>
        <dbReference type="ChEBI" id="CHEBI:15377"/>
        <dbReference type="ChEBI" id="CHEBI:15378"/>
        <dbReference type="ChEBI" id="CHEBI:58126"/>
        <dbReference type="ChEBI" id="CHEBI:356416"/>
        <dbReference type="EC" id="4.2.1.24"/>
    </reaction>
</comment>
<keyword evidence="16" id="KW-1185">Reference proteome</keyword>
<dbReference type="FunFam" id="3.20.20.70:FF:000019">
    <property type="entry name" value="Delta-aminolevulinic acid dehydratase"/>
    <property type="match status" value="1"/>
</dbReference>
<evidence type="ECO:0000256" key="4">
    <source>
        <dbReference type="ARBA" id="ARBA00020771"/>
    </source>
</evidence>
<evidence type="ECO:0000256" key="12">
    <source>
        <dbReference type="PIRSR" id="PIRSR001415-3"/>
    </source>
</evidence>
<evidence type="ECO:0000256" key="2">
    <source>
        <dbReference type="ARBA" id="ARBA00008055"/>
    </source>
</evidence>
<dbReference type="Pfam" id="PF00490">
    <property type="entry name" value="ALAD"/>
    <property type="match status" value="1"/>
</dbReference>
<feature type="active site" description="Schiff-base intermediate with substrate" evidence="10">
    <location>
        <position position="195"/>
    </location>
</feature>
<dbReference type="EC" id="4.2.1.24" evidence="3"/>
<evidence type="ECO:0000256" key="8">
    <source>
        <dbReference type="ARBA" id="ARBA00032837"/>
    </source>
</evidence>
<feature type="binding site" evidence="11">
    <location>
        <position position="314"/>
    </location>
    <ligand>
        <name>5-aminolevulinate</name>
        <dbReference type="ChEBI" id="CHEBI:356416"/>
        <label>2</label>
    </ligand>
</feature>
<dbReference type="NCBIfam" id="NF006762">
    <property type="entry name" value="PRK09283.1"/>
    <property type="match status" value="1"/>
</dbReference>
<keyword evidence="7" id="KW-0627">Porphyrin biosynthesis</keyword>
<dbReference type="SMART" id="SM01004">
    <property type="entry name" value="ALAD"/>
    <property type="match status" value="1"/>
</dbReference>
<keyword evidence="12" id="KW-0862">Zinc</keyword>
<evidence type="ECO:0000256" key="10">
    <source>
        <dbReference type="PIRSR" id="PIRSR001415-1"/>
    </source>
</evidence>
<dbReference type="InterPro" id="IPR001731">
    <property type="entry name" value="ALAD"/>
</dbReference>
<keyword evidence="13" id="KW-0460">Magnesium</keyword>
<keyword evidence="5" id="KW-0350">Heme biosynthesis</keyword>
<dbReference type="GO" id="GO:0006782">
    <property type="term" value="P:protoporphyrinogen IX biosynthetic process"/>
    <property type="evidence" value="ECO:0007669"/>
    <property type="project" value="UniProtKB-UniPathway"/>
</dbReference>
<dbReference type="Proteomes" id="UP000297872">
    <property type="component" value="Unassembled WGS sequence"/>
</dbReference>
<dbReference type="PIRSF" id="PIRSF001415">
    <property type="entry name" value="Porphbilin_synth"/>
    <property type="match status" value="1"/>
</dbReference>
<accession>A0A4Y8VS75</accession>
<dbReference type="PANTHER" id="PTHR11458">
    <property type="entry name" value="DELTA-AMINOLEVULINIC ACID DEHYDRATASE"/>
    <property type="match status" value="1"/>
</dbReference>
<feature type="active site" description="Schiff-base intermediate with substrate" evidence="10">
    <location>
        <position position="248"/>
    </location>
</feature>
<comment type="pathway">
    <text evidence="1">Porphyrin-containing compound metabolism; protoporphyrin-IX biosynthesis; coproporphyrinogen-III from 5-aminolevulinate: step 1/4.</text>
</comment>
<dbReference type="InterPro" id="IPR013785">
    <property type="entry name" value="Aldolase_TIM"/>
</dbReference>
<feature type="binding site" evidence="12">
    <location>
        <position position="119"/>
    </location>
    <ligand>
        <name>Zn(2+)</name>
        <dbReference type="ChEBI" id="CHEBI:29105"/>
        <note>catalytic</note>
    </ligand>
</feature>
<dbReference type="PRINTS" id="PR00144">
    <property type="entry name" value="DALDHYDRTASE"/>
</dbReference>
<dbReference type="GO" id="GO:0008270">
    <property type="term" value="F:zinc ion binding"/>
    <property type="evidence" value="ECO:0007669"/>
    <property type="project" value="TreeGrafter"/>
</dbReference>
<comment type="similarity">
    <text evidence="2 14">Belongs to the ALAD family.</text>
</comment>
<feature type="binding site" evidence="12">
    <location>
        <position position="129"/>
    </location>
    <ligand>
        <name>Zn(2+)</name>
        <dbReference type="ChEBI" id="CHEBI:29105"/>
        <note>catalytic</note>
    </ligand>
</feature>
<protein>
    <recommendedName>
        <fullName evidence="4">Delta-aminolevulinic acid dehydratase</fullName>
        <ecNumber evidence="3">4.2.1.24</ecNumber>
    </recommendedName>
    <alternativeName>
        <fullName evidence="8">Porphobilinogen synthase</fullName>
    </alternativeName>
</protein>
<feature type="binding site" evidence="12">
    <location>
        <position position="121"/>
    </location>
    <ligand>
        <name>Zn(2+)</name>
        <dbReference type="ChEBI" id="CHEBI:29105"/>
        <note>catalytic</note>
    </ligand>
</feature>
<evidence type="ECO:0000256" key="6">
    <source>
        <dbReference type="ARBA" id="ARBA00023239"/>
    </source>
</evidence>
<reference evidence="15 16" key="1">
    <citation type="submission" date="2019-02" db="EMBL/GenBank/DDBJ databases">
        <title>Draft Genome Sequence of the Prevotella sp. BCRC 81118, Isolated from Human Feces.</title>
        <authorList>
            <person name="Huang C.-H."/>
        </authorList>
    </citation>
    <scope>NUCLEOTIDE SEQUENCE [LARGE SCALE GENOMIC DNA]</scope>
    <source>
        <strain evidence="15 16">BCRC 81118</strain>
    </source>
</reference>
<dbReference type="GO" id="GO:0004655">
    <property type="term" value="F:porphobilinogen synthase activity"/>
    <property type="evidence" value="ECO:0007669"/>
    <property type="project" value="UniProtKB-EC"/>
</dbReference>
<dbReference type="PANTHER" id="PTHR11458:SF0">
    <property type="entry name" value="DELTA-AMINOLEVULINIC ACID DEHYDRATASE"/>
    <property type="match status" value="1"/>
</dbReference>
<evidence type="ECO:0000256" key="14">
    <source>
        <dbReference type="RuleBase" id="RU004161"/>
    </source>
</evidence>
<evidence type="ECO:0000256" key="13">
    <source>
        <dbReference type="PIRSR" id="PIRSR001415-5"/>
    </source>
</evidence>
<dbReference type="GO" id="GO:0005829">
    <property type="term" value="C:cytosol"/>
    <property type="evidence" value="ECO:0007669"/>
    <property type="project" value="TreeGrafter"/>
</dbReference>
<proteinExistence type="inferred from homology"/>
<dbReference type="RefSeq" id="WP_022110242.1">
    <property type="nucleotide sequence ID" value="NZ_SGVY01000006.1"/>
</dbReference>
<gene>
    <name evidence="15" type="primary">hemB</name>
    <name evidence="15" type="ORF">EXN75_03560</name>
</gene>
<sequence length="331" mass="37041">MKRFRDFRKDQATRDKYADVSLSAADFIYPYFVVEGENQKEEISTMPGVYRFSIDTLLKDIKEIKNLGINKVLLFGVIPDEQKDERGSAAYADDALIARAVKAIKAEFGKDIIVFTDVCLCEYTNHGHCGLLHHHDVDNDSTLPLLAEEAYVHAKAGADFVAPSAMMDGQVEAIKKRLKEGGLDKQCKVLAYSAKYASAFYGPFRDAADSAPSFGDRKSYQMDFRTHDQGLEEIAADIEEGADWTMVKPAMPYLDMIARGVEKFPNIPMVAYQVSGEYSMLKAAAKLGYLDESRVAFESLIAIKRAGAQYIITYYAKEIIEKAEEWNIKIG</sequence>
<feature type="binding site" evidence="11">
    <location>
        <position position="205"/>
    </location>
    <ligand>
        <name>5-aminolevulinate</name>
        <dbReference type="ChEBI" id="CHEBI:356416"/>
        <label>1</label>
    </ligand>
</feature>
<dbReference type="OrthoDB" id="9805001at2"/>
<keyword evidence="12" id="KW-0479">Metal-binding</keyword>
<organism evidence="15 16">
    <name type="scientific">Segatella hominis</name>
    <dbReference type="NCBI Taxonomy" id="2518605"/>
    <lineage>
        <taxon>Bacteria</taxon>
        <taxon>Pseudomonadati</taxon>
        <taxon>Bacteroidota</taxon>
        <taxon>Bacteroidia</taxon>
        <taxon>Bacteroidales</taxon>
        <taxon>Prevotellaceae</taxon>
        <taxon>Segatella</taxon>
    </lineage>
</organism>
<evidence type="ECO:0000256" key="11">
    <source>
        <dbReference type="PIRSR" id="PIRSR001415-2"/>
    </source>
</evidence>